<keyword evidence="20" id="KW-1185">Reference proteome</keyword>
<keyword evidence="8 14" id="KW-0106">Calcium</keyword>
<dbReference type="GO" id="GO:0004334">
    <property type="term" value="F:fumarylacetoacetase activity"/>
    <property type="evidence" value="ECO:0007669"/>
    <property type="project" value="UniProtKB-EC"/>
</dbReference>
<feature type="domain" description="GST N-terminal" evidence="18">
    <location>
        <begin position="459"/>
        <end position="543"/>
    </location>
</feature>
<dbReference type="EMBL" id="CAUJNA010001513">
    <property type="protein sequence ID" value="CAJ1387411.1"/>
    <property type="molecule type" value="Genomic_DNA"/>
</dbReference>
<dbReference type="InterPro" id="IPR036875">
    <property type="entry name" value="Znf_CCHC_sf"/>
</dbReference>
<dbReference type="SUPFAM" id="SSF56529">
    <property type="entry name" value="FAH"/>
    <property type="match status" value="1"/>
</dbReference>
<comment type="pathway">
    <text evidence="3">Amino-acid degradation; L-phenylalanine degradation; acetoacetate and fumarate from L-phenylalanine: step 6/6.</text>
</comment>
<feature type="binding site" evidence="14">
    <location>
        <position position="220"/>
    </location>
    <ligand>
        <name>Ca(2+)</name>
        <dbReference type="ChEBI" id="CHEBI:29108"/>
    </ligand>
</feature>
<evidence type="ECO:0000256" key="13">
    <source>
        <dbReference type="PIRSR" id="PIRSR605959-2"/>
    </source>
</evidence>
<evidence type="ECO:0000256" key="10">
    <source>
        <dbReference type="ARBA" id="ARBA00022878"/>
    </source>
</evidence>
<dbReference type="GO" id="GO:0008270">
    <property type="term" value="F:zinc ion binding"/>
    <property type="evidence" value="ECO:0007669"/>
    <property type="project" value="UniProtKB-KW"/>
</dbReference>
<comment type="caution">
    <text evidence="19">The sequence shown here is derived from an EMBL/GenBank/DDBJ whole genome shotgun (WGS) entry which is preliminary data.</text>
</comment>
<comment type="similarity">
    <text evidence="4">Belongs to the FAH family.</text>
</comment>
<dbReference type="Gene3D" id="2.40.70.10">
    <property type="entry name" value="Acid Proteases"/>
    <property type="match status" value="1"/>
</dbReference>
<gene>
    <name evidence="19" type="ORF">EVOR1521_LOCUS13496</name>
</gene>
<feature type="binding site" evidence="14">
    <location>
        <position position="218"/>
    </location>
    <ligand>
        <name>Ca(2+)</name>
        <dbReference type="ChEBI" id="CHEBI:29108"/>
    </ligand>
</feature>
<comment type="cofactor">
    <cofactor evidence="2 14">
        <name>Mg(2+)</name>
        <dbReference type="ChEBI" id="CHEBI:18420"/>
    </cofactor>
</comment>
<evidence type="ECO:0000313" key="19">
    <source>
        <dbReference type="EMBL" id="CAJ1387411.1"/>
    </source>
</evidence>
<dbReference type="InterPro" id="IPR001878">
    <property type="entry name" value="Znf_CCHC"/>
</dbReference>
<comment type="cofactor">
    <cofactor evidence="1 14">
        <name>Ca(2+)</name>
        <dbReference type="ChEBI" id="CHEBI:29108"/>
    </cofactor>
</comment>
<keyword evidence="15" id="KW-0862">Zinc</keyword>
<dbReference type="InterPro" id="IPR015377">
    <property type="entry name" value="Fumarylacetoacetase_N"/>
</dbReference>
<evidence type="ECO:0000256" key="5">
    <source>
        <dbReference type="ARBA" id="ARBA00012094"/>
    </source>
</evidence>
<dbReference type="InterPro" id="IPR036663">
    <property type="entry name" value="Fumarylacetoacetase_C_sf"/>
</dbReference>
<dbReference type="SUPFAM" id="SSF52833">
    <property type="entry name" value="Thioredoxin-like"/>
    <property type="match status" value="1"/>
</dbReference>
<dbReference type="FunFam" id="3.90.850.10:FF:000009">
    <property type="entry name" value="Fumarylacetoacetase"/>
    <property type="match status" value="1"/>
</dbReference>
<evidence type="ECO:0000256" key="14">
    <source>
        <dbReference type="PIRSR" id="PIRSR605959-3"/>
    </source>
</evidence>
<dbReference type="GO" id="GO:0006559">
    <property type="term" value="P:L-phenylalanine catabolic process"/>
    <property type="evidence" value="ECO:0007669"/>
    <property type="project" value="UniProtKB-KW"/>
</dbReference>
<dbReference type="GO" id="GO:0006572">
    <property type="term" value="P:L-tyrosine catabolic process"/>
    <property type="evidence" value="ECO:0007669"/>
    <property type="project" value="UniProtKB-KW"/>
</dbReference>
<evidence type="ECO:0000259" key="18">
    <source>
        <dbReference type="PROSITE" id="PS50404"/>
    </source>
</evidence>
<feature type="binding site" evidence="13">
    <location>
        <position position="260"/>
    </location>
    <ligand>
        <name>substrate</name>
    </ligand>
</feature>
<keyword evidence="15" id="KW-0863">Zinc-finger</keyword>
<dbReference type="GO" id="GO:1902000">
    <property type="term" value="P:homogentisate catabolic process"/>
    <property type="evidence" value="ECO:0007669"/>
    <property type="project" value="TreeGrafter"/>
</dbReference>
<dbReference type="NCBIfam" id="TIGR01266">
    <property type="entry name" value="fum_ac_acetase"/>
    <property type="match status" value="1"/>
</dbReference>
<dbReference type="Gene3D" id="3.40.30.10">
    <property type="entry name" value="Glutaredoxin"/>
    <property type="match status" value="1"/>
</dbReference>
<evidence type="ECO:0000259" key="17">
    <source>
        <dbReference type="PROSITE" id="PS50158"/>
    </source>
</evidence>
<proteinExistence type="inferred from homology"/>
<evidence type="ECO:0000256" key="6">
    <source>
        <dbReference type="ARBA" id="ARBA00022723"/>
    </source>
</evidence>
<dbReference type="PROSITE" id="PS50158">
    <property type="entry name" value="ZF_CCHC"/>
    <property type="match status" value="1"/>
</dbReference>
<feature type="binding site" evidence="14">
    <location>
        <position position="142"/>
    </location>
    <ligand>
        <name>Ca(2+)</name>
        <dbReference type="ChEBI" id="CHEBI:29108"/>
    </ligand>
</feature>
<evidence type="ECO:0000256" key="8">
    <source>
        <dbReference type="ARBA" id="ARBA00022837"/>
    </source>
</evidence>
<feature type="domain" description="CCHC-type" evidence="17">
    <location>
        <begin position="964"/>
        <end position="979"/>
    </location>
</feature>
<feature type="binding site" evidence="13">
    <location>
        <position position="144"/>
    </location>
    <ligand>
        <name>substrate</name>
    </ligand>
</feature>
<dbReference type="Gene3D" id="2.30.30.230">
    <property type="entry name" value="Fumarylacetoacetase, N-terminal domain"/>
    <property type="match status" value="1"/>
</dbReference>
<dbReference type="InterPro" id="IPR011234">
    <property type="entry name" value="Fumarylacetoacetase-like_C"/>
</dbReference>
<dbReference type="GO" id="GO:0003676">
    <property type="term" value="F:nucleic acid binding"/>
    <property type="evidence" value="ECO:0007669"/>
    <property type="project" value="InterPro"/>
</dbReference>
<dbReference type="PANTHER" id="PTHR43069:SF2">
    <property type="entry name" value="FUMARYLACETOACETASE"/>
    <property type="match status" value="1"/>
</dbReference>
<accession>A0AA36IGL2</accession>
<evidence type="ECO:0000256" key="7">
    <source>
        <dbReference type="ARBA" id="ARBA00022801"/>
    </source>
</evidence>
<evidence type="ECO:0000256" key="11">
    <source>
        <dbReference type="ARBA" id="ARBA00023232"/>
    </source>
</evidence>
<name>A0AA36IGL2_9DINO</name>
<feature type="compositionally biased region" description="Basic residues" evidence="16">
    <location>
        <begin position="925"/>
        <end position="940"/>
    </location>
</feature>
<dbReference type="PANTHER" id="PTHR43069">
    <property type="entry name" value="FUMARYLACETOACETASE"/>
    <property type="match status" value="1"/>
</dbReference>
<dbReference type="AlphaFoldDB" id="A0AA36IGL2"/>
<dbReference type="InterPro" id="IPR004045">
    <property type="entry name" value="Glutathione_S-Trfase_N"/>
</dbReference>
<dbReference type="Pfam" id="PF00098">
    <property type="entry name" value="zf-CCHC"/>
    <property type="match status" value="1"/>
</dbReference>
<evidence type="ECO:0000256" key="4">
    <source>
        <dbReference type="ARBA" id="ARBA00010211"/>
    </source>
</evidence>
<dbReference type="InterPro" id="IPR005959">
    <property type="entry name" value="Fumarylacetoacetase"/>
</dbReference>
<keyword evidence="9 14" id="KW-0460">Magnesium</keyword>
<evidence type="ECO:0000256" key="16">
    <source>
        <dbReference type="SAM" id="MobiDB-lite"/>
    </source>
</evidence>
<reference evidence="19" key="1">
    <citation type="submission" date="2023-08" db="EMBL/GenBank/DDBJ databases">
        <authorList>
            <person name="Chen Y."/>
            <person name="Shah S."/>
            <person name="Dougan E. K."/>
            <person name="Thang M."/>
            <person name="Chan C."/>
        </authorList>
    </citation>
    <scope>NUCLEOTIDE SEQUENCE</scope>
</reference>
<keyword evidence="11" id="KW-0585">Phenylalanine catabolism</keyword>
<dbReference type="InterPro" id="IPR036462">
    <property type="entry name" value="Fumarylacetoacetase_N_sf"/>
</dbReference>
<evidence type="ECO:0000313" key="20">
    <source>
        <dbReference type="Proteomes" id="UP001178507"/>
    </source>
</evidence>
<dbReference type="InterPro" id="IPR036249">
    <property type="entry name" value="Thioredoxin-like_sf"/>
</dbReference>
<dbReference type="Gene3D" id="4.10.60.10">
    <property type="entry name" value="Zinc finger, CCHC-type"/>
    <property type="match status" value="1"/>
</dbReference>
<keyword evidence="10" id="KW-0828">Tyrosine catabolism</keyword>
<keyword evidence="6 14" id="KW-0479">Metal-binding</keyword>
<dbReference type="Pfam" id="PF02798">
    <property type="entry name" value="GST_N"/>
    <property type="match status" value="1"/>
</dbReference>
<feature type="active site" description="Proton acceptor" evidence="12">
    <location>
        <position position="149"/>
    </location>
</feature>
<dbReference type="SMART" id="SM00343">
    <property type="entry name" value="ZnF_C2HC"/>
    <property type="match status" value="1"/>
</dbReference>
<dbReference type="EC" id="3.7.1.2" evidence="5"/>
<sequence length="1276" mass="143503">MQARGLRRLCHGRAFAARSWVEYDAQCDFPLQNLPFGVFSCSQRGPRCATAIGHYALDLALLAEHGFLQGLGFDERRVFRQPALNAFMSLPRPAWRATRARLTELLSEGDERLRRSDLRETVLRPLQEVKMHLPAKIGDYTDFYSSREHATNVGIMFRGKDNALQPNWLHLPVGYHGRASSVVVSGTPLARPRGQLQKSKEDPWQGSVYGPCKLLDFELEIGCFVGGELPPLGRPLSIAEAAEHVFGYVLMNDWSARDIQAWEYVPLGPFGAKNFGTTISPWVVTPDALEPFVCATSAGTQSEPQPLPYLQEENYSSYDIKLAVDLHTPSKAGSEKVITTITESNFRHMYWTPRQQLVHHSVTGCNMAPGDLLGSGTISGTEQRSYGSMLELSWRGANEIPLADGQVRKFLQDGDVCNVRGFCQGEGFRVGFGDCSGEVLPAGTLDQAPCIKRQEQALKDVELYGYWRSGSSWRVRIALAHHGVDFKNTPVNLLKDEQKSPDFVPACLESYALTQTVDGRKRRCFAYAEAILLDLRWVTLQAEHLHLRHQALANQEGFIKDLLATLLSGLSLKDWPLATLVLEPNRNMEALYHLVFLEELIRVLRPLVSLEELDRMLGLLDHLTELEDYHRGCFLLLRCWESRHFLIERINMDIIKVPLEKRGIKLLQSFQEGSQPRRIADTVPTEVLLSSRGYSAILTALQEKYAPVLEASGPKAIDRFLFEGERQKGESYTSFIAAKEIARQEMESFLGEKVCDKLCGRILLRQAGLNELQREMITLKGPILRGFNEIAEMLRPLDRPEMLARGEDTKVTKNFHQEHYLQEFPESYDYDHYSGNFEDHEDHIDYPYEYEPEWEYEDEPENPVAIDDEGNAHFFMEDREYTEEESKYLEAYVSAYRDVRKELQKRRTDRGYTRRGPPFRDGKGGKKGRGKFRFSGRGKGKGGDKGKGQGQMRGTSEDLILRTRCFNCNELGHYAKDCPLQTKGAGKGINKKMFVVSSGNNTATQPMVFMMTTNLKEMPQTDARTTQPTLAKRLMIFAGVKCRPQEALVDTAAEDAVIGSTAMRQLTIELHRRGLRPLPVSAGVPLPGAGGIGGAAVVESMMEVPLGIASNNCVLRFTILRDSDQFQTPPLLTVSFLESVEAIIDLQNELCIINGTPTPMTRLPSAHRTINILDFDQDGWDLPVERRKNPKIDPFKLPPKGTTNFFEGGTITVWLQSTKGTTFVQTLPGGRDHLVIPNECSGLPKEGLSPHRRTFAIFADGHDITIDDRWPGGFKQ</sequence>
<dbReference type="Proteomes" id="UP001178507">
    <property type="component" value="Unassembled WGS sequence"/>
</dbReference>
<evidence type="ECO:0000256" key="3">
    <source>
        <dbReference type="ARBA" id="ARBA00004782"/>
    </source>
</evidence>
<feature type="binding site" evidence="13">
    <location>
        <position position="158"/>
    </location>
    <ligand>
        <name>substrate</name>
    </ligand>
</feature>
<evidence type="ECO:0000256" key="12">
    <source>
        <dbReference type="PIRSR" id="PIRSR605959-1"/>
    </source>
</evidence>
<dbReference type="Gene3D" id="3.90.850.10">
    <property type="entry name" value="Fumarylacetoacetase-like, C-terminal domain"/>
    <property type="match status" value="1"/>
</dbReference>
<keyword evidence="7" id="KW-0378">Hydrolase</keyword>
<dbReference type="PROSITE" id="PS50404">
    <property type="entry name" value="GST_NTER"/>
    <property type="match status" value="1"/>
</dbReference>
<evidence type="ECO:0000256" key="1">
    <source>
        <dbReference type="ARBA" id="ARBA00001913"/>
    </source>
</evidence>
<feature type="binding site" evidence="14">
    <location>
        <position position="253"/>
    </location>
    <ligand>
        <name>Mg(2+)</name>
        <dbReference type="ChEBI" id="CHEBI:18420"/>
    </ligand>
</feature>
<dbReference type="InterPro" id="IPR021109">
    <property type="entry name" value="Peptidase_aspartic_dom_sf"/>
</dbReference>
<feature type="binding site" evidence="14">
    <location>
        <position position="273"/>
    </location>
    <ligand>
        <name>Mg(2+)</name>
        <dbReference type="ChEBI" id="CHEBI:18420"/>
    </ligand>
</feature>
<evidence type="ECO:0000256" key="9">
    <source>
        <dbReference type="ARBA" id="ARBA00022842"/>
    </source>
</evidence>
<dbReference type="SUPFAM" id="SSF57756">
    <property type="entry name" value="Retrovirus zinc finger-like domains"/>
    <property type="match status" value="1"/>
</dbReference>
<dbReference type="SUPFAM" id="SSF63433">
    <property type="entry name" value="Fumarylacetoacetate hydrolase, FAH, N-terminal domain"/>
    <property type="match status" value="1"/>
</dbReference>
<evidence type="ECO:0000256" key="2">
    <source>
        <dbReference type="ARBA" id="ARBA00001946"/>
    </source>
</evidence>
<dbReference type="Pfam" id="PF09298">
    <property type="entry name" value="FAA_hydrolase_N"/>
    <property type="match status" value="1"/>
</dbReference>
<feature type="compositionally biased region" description="Basic and acidic residues" evidence="16">
    <location>
        <begin position="906"/>
        <end position="924"/>
    </location>
</feature>
<feature type="region of interest" description="Disordered" evidence="16">
    <location>
        <begin position="906"/>
        <end position="954"/>
    </location>
</feature>
<feature type="binding site" evidence="13">
    <location>
        <position position="264"/>
    </location>
    <ligand>
        <name>substrate</name>
    </ligand>
</feature>
<organism evidence="19 20">
    <name type="scientific">Effrenium voratum</name>
    <dbReference type="NCBI Taxonomy" id="2562239"/>
    <lineage>
        <taxon>Eukaryota</taxon>
        <taxon>Sar</taxon>
        <taxon>Alveolata</taxon>
        <taxon>Dinophyceae</taxon>
        <taxon>Suessiales</taxon>
        <taxon>Symbiodiniaceae</taxon>
        <taxon>Effrenium</taxon>
    </lineage>
</organism>
<protein>
    <recommendedName>
        <fullName evidence="5">fumarylacetoacetase</fullName>
        <ecNumber evidence="5">3.7.1.2</ecNumber>
    </recommendedName>
</protein>
<dbReference type="Pfam" id="PF01557">
    <property type="entry name" value="FAA_hydrolase"/>
    <property type="match status" value="1"/>
</dbReference>
<evidence type="ECO:0000256" key="15">
    <source>
        <dbReference type="PROSITE-ProRule" id="PRU00047"/>
    </source>
</evidence>
<feature type="binding site" evidence="13">
    <location>
        <position position="377"/>
    </location>
    <ligand>
        <name>substrate</name>
    </ligand>
</feature>
<feature type="binding site" evidence="14">
    <location>
        <position position="277"/>
    </location>
    <ligand>
        <name>Mg(2+)</name>
        <dbReference type="ChEBI" id="CHEBI:18420"/>
    </ligand>
</feature>